<dbReference type="OrthoDB" id="654716at2759"/>
<feature type="transmembrane region" description="Helical" evidence="10">
    <location>
        <begin position="92"/>
        <end position="111"/>
    </location>
</feature>
<dbReference type="InterPro" id="IPR050307">
    <property type="entry name" value="Sterol_Desaturase_Related"/>
</dbReference>
<evidence type="ECO:0000256" key="4">
    <source>
        <dbReference type="ARBA" id="ARBA00022692"/>
    </source>
</evidence>
<accession>A0A835QH33</accession>
<sequence length="568" mass="65108">MPAPLSSWPWVNLGSFKYLLYGPLVAKAIGSRAWDGGRPEEFWSLHLLFLFALRALVHQLWWSFSSLLFLTRKRLIIKKGIDFKQIDREWDWDNFLITQSFIGAFAFYFFPSLRILPLWDLKGLFVVVFLHMVLSEPVFYWAHRAFHGKYLFNHYHYLHHSSPTPSSFTAGHGTPMEHLVMSLVMGFPLLGATLVGAGSIGLFYVYVLLFDFLRCMGHSNVEIFPSSLFESFPLLRYLIYTPTYHSLHHTEKNSNYCLFMPLFDALGGTINAKSWSLHKEISSGKNTEVPDFVFLAHVVDIVSSLHAPFVFRSFSSLPFRVLPWIVAIWPGGFFVMLMMWVWSKTFLFTSYSLRGRLHQYWIVPRHGFQYFLPFAKDGINKQIESAILRADRLGVKVLSLAALNKNEALNGGGTLFVNKHPDLKVRVVHGNTLTAAVILNEIPKDVKEVFLTGATSKLGRAIALYLCRKKVRVLMLTLFFREIPNDTKGSSSRLPTIPSSSHQVPSCTELQDMGCWQVDNIQRATISSTWNPLPPIRRPTYHRLSSRLHLWEPSCYETPPRCGRPLLM</sequence>
<evidence type="ECO:0000256" key="2">
    <source>
        <dbReference type="ARBA" id="ARBA00009324"/>
    </source>
</evidence>
<dbReference type="GO" id="GO:0008610">
    <property type="term" value="P:lipid biosynthetic process"/>
    <property type="evidence" value="ECO:0007669"/>
    <property type="project" value="InterPro"/>
</dbReference>
<comment type="caution">
    <text evidence="12">The sequence shown here is derived from an EMBL/GenBank/DDBJ whole genome shotgun (WGS) entry which is preliminary data.</text>
</comment>
<keyword evidence="5" id="KW-0256">Endoplasmic reticulum</keyword>
<organism evidence="12 13">
    <name type="scientific">Vanilla planifolia</name>
    <name type="common">Vanilla</name>
    <dbReference type="NCBI Taxonomy" id="51239"/>
    <lineage>
        <taxon>Eukaryota</taxon>
        <taxon>Viridiplantae</taxon>
        <taxon>Streptophyta</taxon>
        <taxon>Embryophyta</taxon>
        <taxon>Tracheophyta</taxon>
        <taxon>Spermatophyta</taxon>
        <taxon>Magnoliopsida</taxon>
        <taxon>Liliopsida</taxon>
        <taxon>Asparagales</taxon>
        <taxon>Orchidaceae</taxon>
        <taxon>Vanilloideae</taxon>
        <taxon>Vanilleae</taxon>
        <taxon>Vanilla</taxon>
    </lineage>
</organism>
<feature type="transmembrane region" description="Helical" evidence="10">
    <location>
        <begin position="321"/>
        <end position="342"/>
    </location>
</feature>
<comment type="catalytic activity">
    <reaction evidence="9">
        <text>a long-chain fatty aldehyde + 2 NADPH + O2 + H(+) = a long-chain alkane + formate + 2 NADP(+) + H2O</text>
        <dbReference type="Rhea" id="RHEA:21440"/>
        <dbReference type="ChEBI" id="CHEBI:15377"/>
        <dbReference type="ChEBI" id="CHEBI:15378"/>
        <dbReference type="ChEBI" id="CHEBI:15379"/>
        <dbReference type="ChEBI" id="CHEBI:15740"/>
        <dbReference type="ChEBI" id="CHEBI:17176"/>
        <dbReference type="ChEBI" id="CHEBI:57783"/>
        <dbReference type="ChEBI" id="CHEBI:58349"/>
        <dbReference type="ChEBI" id="CHEBI:83563"/>
        <dbReference type="EC" id="4.1.99.5"/>
    </reaction>
</comment>
<evidence type="ECO:0000256" key="9">
    <source>
        <dbReference type="ARBA" id="ARBA00047909"/>
    </source>
</evidence>
<dbReference type="Pfam" id="PF04116">
    <property type="entry name" value="FA_hydroxylase"/>
    <property type="match status" value="1"/>
</dbReference>
<feature type="domain" description="Fatty acid hydroxylase" evidence="11">
    <location>
        <begin position="129"/>
        <end position="269"/>
    </location>
</feature>
<keyword evidence="7 10" id="KW-0472">Membrane</keyword>
<evidence type="ECO:0000259" key="11">
    <source>
        <dbReference type="Pfam" id="PF04116"/>
    </source>
</evidence>
<protein>
    <recommendedName>
        <fullName evidence="3">aldehyde oxygenase (deformylating)</fullName>
        <ecNumber evidence="3">4.1.99.5</ecNumber>
    </recommendedName>
</protein>
<evidence type="ECO:0000256" key="6">
    <source>
        <dbReference type="ARBA" id="ARBA00022989"/>
    </source>
</evidence>
<comment type="similarity">
    <text evidence="2">Belongs to the sterol desaturase family.</text>
</comment>
<dbReference type="GO" id="GO:0005506">
    <property type="term" value="F:iron ion binding"/>
    <property type="evidence" value="ECO:0007669"/>
    <property type="project" value="InterPro"/>
</dbReference>
<evidence type="ECO:0000256" key="8">
    <source>
        <dbReference type="ARBA" id="ARBA00023239"/>
    </source>
</evidence>
<evidence type="ECO:0000313" key="12">
    <source>
        <dbReference type="EMBL" id="KAG0470746.1"/>
    </source>
</evidence>
<dbReference type="PROSITE" id="PS50007">
    <property type="entry name" value="PIPLC_X_DOMAIN"/>
    <property type="match status" value="1"/>
</dbReference>
<dbReference type="Proteomes" id="UP000636800">
    <property type="component" value="Unassembled WGS sequence"/>
</dbReference>
<feature type="transmembrane region" description="Helical" evidence="10">
    <location>
        <begin position="123"/>
        <end position="142"/>
    </location>
</feature>
<evidence type="ECO:0000313" key="13">
    <source>
        <dbReference type="Proteomes" id="UP000636800"/>
    </source>
</evidence>
<evidence type="ECO:0000256" key="7">
    <source>
        <dbReference type="ARBA" id="ARBA00023136"/>
    </source>
</evidence>
<reference evidence="12 13" key="1">
    <citation type="journal article" date="2020" name="Nat. Food">
        <title>A phased Vanilla planifolia genome enables genetic improvement of flavour and production.</title>
        <authorList>
            <person name="Hasing T."/>
            <person name="Tang H."/>
            <person name="Brym M."/>
            <person name="Khazi F."/>
            <person name="Huang T."/>
            <person name="Chambers A.H."/>
        </authorList>
    </citation>
    <scope>NUCLEOTIDE SEQUENCE [LARGE SCALE GENOMIC DNA]</scope>
    <source>
        <tissue evidence="12">Leaf</tissue>
    </source>
</reference>
<comment type="subcellular location">
    <subcellularLocation>
        <location evidence="1">Endoplasmic reticulum membrane</location>
        <topology evidence="1">Multi-pass membrane protein</topology>
    </subcellularLocation>
</comment>
<dbReference type="GO" id="GO:0071771">
    <property type="term" value="F:aldehyde oxygenase (deformylating) activity"/>
    <property type="evidence" value="ECO:0007669"/>
    <property type="project" value="UniProtKB-EC"/>
</dbReference>
<evidence type="ECO:0000256" key="10">
    <source>
        <dbReference type="SAM" id="Phobius"/>
    </source>
</evidence>
<dbReference type="EC" id="4.1.99.5" evidence="3"/>
<dbReference type="PANTHER" id="PTHR11863">
    <property type="entry name" value="STEROL DESATURASE"/>
    <property type="match status" value="1"/>
</dbReference>
<keyword evidence="4 10" id="KW-0812">Transmembrane</keyword>
<evidence type="ECO:0000256" key="3">
    <source>
        <dbReference type="ARBA" id="ARBA00013146"/>
    </source>
</evidence>
<dbReference type="GO" id="GO:0005789">
    <property type="term" value="C:endoplasmic reticulum membrane"/>
    <property type="evidence" value="ECO:0007669"/>
    <property type="project" value="UniProtKB-SubCell"/>
</dbReference>
<feature type="transmembrane region" description="Helical" evidence="10">
    <location>
        <begin position="183"/>
        <end position="207"/>
    </location>
</feature>
<keyword evidence="8" id="KW-0456">Lyase</keyword>
<dbReference type="AlphaFoldDB" id="A0A835QH33"/>
<keyword evidence="13" id="KW-1185">Reference proteome</keyword>
<keyword evidence="6 10" id="KW-1133">Transmembrane helix</keyword>
<evidence type="ECO:0000256" key="5">
    <source>
        <dbReference type="ARBA" id="ARBA00022824"/>
    </source>
</evidence>
<gene>
    <name evidence="12" type="ORF">HPP92_017446</name>
</gene>
<dbReference type="InterPro" id="IPR006694">
    <property type="entry name" value="Fatty_acid_hydroxylase"/>
</dbReference>
<evidence type="ECO:0000256" key="1">
    <source>
        <dbReference type="ARBA" id="ARBA00004477"/>
    </source>
</evidence>
<proteinExistence type="inferred from homology"/>
<dbReference type="GO" id="GO:0016491">
    <property type="term" value="F:oxidoreductase activity"/>
    <property type="evidence" value="ECO:0007669"/>
    <property type="project" value="InterPro"/>
</dbReference>
<name>A0A835QH33_VANPL</name>
<feature type="transmembrane region" description="Helical" evidence="10">
    <location>
        <begin position="47"/>
        <end position="71"/>
    </location>
</feature>
<dbReference type="EMBL" id="JADCNL010000008">
    <property type="protein sequence ID" value="KAG0470746.1"/>
    <property type="molecule type" value="Genomic_DNA"/>
</dbReference>